<dbReference type="PANTHER" id="PTHR15228">
    <property type="entry name" value="SPERMATHECAL PHYSIOLOGY VARIANT"/>
    <property type="match status" value="1"/>
</dbReference>
<dbReference type="SMART" id="SM00324">
    <property type="entry name" value="RhoGAP"/>
    <property type="match status" value="2"/>
</dbReference>
<name>A0A0L0D8U8_THETB</name>
<dbReference type="InterPro" id="IPR008936">
    <property type="entry name" value="Rho_GTPase_activation_prot"/>
</dbReference>
<dbReference type="STRING" id="461836.A0A0L0D8U8"/>
<dbReference type="Proteomes" id="UP000054408">
    <property type="component" value="Unassembled WGS sequence"/>
</dbReference>
<dbReference type="InterPro" id="IPR000198">
    <property type="entry name" value="RhoGAP_dom"/>
</dbReference>
<dbReference type="InterPro" id="IPR051025">
    <property type="entry name" value="RhoGAP"/>
</dbReference>
<dbReference type="OrthoDB" id="3196451at2759"/>
<dbReference type="GO" id="GO:0007165">
    <property type="term" value="P:signal transduction"/>
    <property type="evidence" value="ECO:0007669"/>
    <property type="project" value="InterPro"/>
</dbReference>
<accession>A0A0L0D8U8</accession>
<feature type="domain" description="Rho-GAP" evidence="2">
    <location>
        <begin position="4"/>
        <end position="269"/>
    </location>
</feature>
<dbReference type="Gene3D" id="1.10.555.10">
    <property type="entry name" value="Rho GTPase activation protein"/>
    <property type="match status" value="2"/>
</dbReference>
<protein>
    <recommendedName>
        <fullName evidence="2">Rho-GAP domain-containing protein</fullName>
    </recommendedName>
</protein>
<sequence>MFGVALLESSGVPYLVQLITRFLLKHGLDKRGLFEVVPNSSSLAALVAELTRIGEASAEDQRAKLQTLFSASEKLDGRASGSEADLVLDRQCSTSTASLGSRHSSGDVDDQWLIPGKPAFTVAGLLRYYLDHLPEPVIHSSLYARLVKLGSECQEAKSAVSEATGEALSSRARETMVLNELGMILRIGLPWSHLKTLQVIVMLLARVADNASVNSMSSTSLAVALGPALLRPPALATVTHTRFEPEYLLQIPAVVRIITLLIDHARQPGLFDVAAPSQALPAAELDSADASGDGDAADASATLEAEKARVKARAAAAVAAARPATESTKPQPKFNLSASQTRVFETWRAQRDAQFAAESDMARPSSVKQFALSLSVLGRRNVALGVDPVPLPLRVAFDYLENTGELLTTADLFDHDLVFIRGSIEAAVAELDASRKPQWTLADTDPHIPAGVVLHFFRHLPEPLLPDSSHKLLSVALNALVLSASQATVPESPRSNTLDVHALGQIRSVIANLPPINVQVVRYMVDKLTSFLAAEESHGVTLERLAKVFGPLWFQGPPTSSSRASRTEAFALHSHTVVKVLLLLSDYILSPVEPPPPAPADQDHAVALTDLHRSIANHLQAVRQQMAR</sequence>
<dbReference type="Pfam" id="PF00620">
    <property type="entry name" value="RhoGAP"/>
    <property type="match status" value="2"/>
</dbReference>
<dbReference type="AlphaFoldDB" id="A0A0L0D8U8"/>
<evidence type="ECO:0000313" key="4">
    <source>
        <dbReference type="Proteomes" id="UP000054408"/>
    </source>
</evidence>
<dbReference type="GeneID" id="25560344"/>
<keyword evidence="1" id="KW-0343">GTPase activation</keyword>
<proteinExistence type="predicted"/>
<gene>
    <name evidence="3" type="ORF">AMSG_00541</name>
</gene>
<dbReference type="eggNOG" id="KOG1453">
    <property type="taxonomic scope" value="Eukaryota"/>
</dbReference>
<organism evidence="3 4">
    <name type="scientific">Thecamonas trahens ATCC 50062</name>
    <dbReference type="NCBI Taxonomy" id="461836"/>
    <lineage>
        <taxon>Eukaryota</taxon>
        <taxon>Apusozoa</taxon>
        <taxon>Apusomonadida</taxon>
        <taxon>Apusomonadidae</taxon>
        <taxon>Thecamonas</taxon>
    </lineage>
</organism>
<evidence type="ECO:0000259" key="2">
    <source>
        <dbReference type="PROSITE" id="PS50238"/>
    </source>
</evidence>
<evidence type="ECO:0000256" key="1">
    <source>
        <dbReference type="ARBA" id="ARBA00022468"/>
    </source>
</evidence>
<dbReference type="RefSeq" id="XP_013762815.1">
    <property type="nucleotide sequence ID" value="XM_013907361.1"/>
</dbReference>
<dbReference type="CDD" id="cd00159">
    <property type="entry name" value="RhoGAP"/>
    <property type="match status" value="2"/>
</dbReference>
<dbReference type="GO" id="GO:0005096">
    <property type="term" value="F:GTPase activator activity"/>
    <property type="evidence" value="ECO:0007669"/>
    <property type="project" value="UniProtKB-KW"/>
</dbReference>
<evidence type="ECO:0000313" key="3">
    <source>
        <dbReference type="EMBL" id="KNC48764.1"/>
    </source>
</evidence>
<feature type="domain" description="Rho-GAP" evidence="2">
    <location>
        <begin position="372"/>
        <end position="589"/>
    </location>
</feature>
<keyword evidence="4" id="KW-1185">Reference proteome</keyword>
<dbReference type="PROSITE" id="PS50238">
    <property type="entry name" value="RHOGAP"/>
    <property type="match status" value="2"/>
</dbReference>
<reference evidence="3 4" key="1">
    <citation type="submission" date="2010-05" db="EMBL/GenBank/DDBJ databases">
        <title>The Genome Sequence of Thecamonas trahens ATCC 50062.</title>
        <authorList>
            <consortium name="The Broad Institute Genome Sequencing Platform"/>
            <person name="Russ C."/>
            <person name="Cuomo C."/>
            <person name="Shea T."/>
            <person name="Young S.K."/>
            <person name="Zeng Q."/>
            <person name="Koehrsen M."/>
            <person name="Haas B."/>
            <person name="Borodovsky M."/>
            <person name="Guigo R."/>
            <person name="Alvarado L."/>
            <person name="Berlin A."/>
            <person name="Bochicchio J."/>
            <person name="Borenstein D."/>
            <person name="Chapman S."/>
            <person name="Chen Z."/>
            <person name="Freedman E."/>
            <person name="Gellesch M."/>
            <person name="Goldberg J."/>
            <person name="Griggs A."/>
            <person name="Gujja S."/>
            <person name="Heilman E."/>
            <person name="Heiman D."/>
            <person name="Hepburn T."/>
            <person name="Howarth C."/>
            <person name="Jen D."/>
            <person name="Larson L."/>
            <person name="Mehta T."/>
            <person name="Park D."/>
            <person name="Pearson M."/>
            <person name="Roberts A."/>
            <person name="Saif S."/>
            <person name="Shenoy N."/>
            <person name="Sisk P."/>
            <person name="Stolte C."/>
            <person name="Sykes S."/>
            <person name="Thomson T."/>
            <person name="Walk T."/>
            <person name="White J."/>
            <person name="Yandava C."/>
            <person name="Burger G."/>
            <person name="Gray M.W."/>
            <person name="Holland P.W.H."/>
            <person name="King N."/>
            <person name="Lang F.B.F."/>
            <person name="Roger A.J."/>
            <person name="Ruiz-Trillo I."/>
            <person name="Lander E."/>
            <person name="Nusbaum C."/>
        </authorList>
    </citation>
    <scope>NUCLEOTIDE SEQUENCE [LARGE SCALE GENOMIC DNA]</scope>
    <source>
        <strain evidence="3 4">ATCC 50062</strain>
    </source>
</reference>
<dbReference type="SUPFAM" id="SSF48350">
    <property type="entry name" value="GTPase activation domain, GAP"/>
    <property type="match status" value="2"/>
</dbReference>
<dbReference type="PANTHER" id="PTHR15228:SF25">
    <property type="entry name" value="F-BAR DOMAIN-CONTAINING PROTEIN"/>
    <property type="match status" value="1"/>
</dbReference>
<dbReference type="EMBL" id="GL349434">
    <property type="protein sequence ID" value="KNC48764.1"/>
    <property type="molecule type" value="Genomic_DNA"/>
</dbReference>